<dbReference type="EMBL" id="JAYMYR010000008">
    <property type="protein sequence ID" value="KAK7347519.1"/>
    <property type="molecule type" value="Genomic_DNA"/>
</dbReference>
<keyword evidence="2" id="KW-1185">Reference proteome</keyword>
<organism evidence="1 2">
    <name type="scientific">Phaseolus coccineus</name>
    <name type="common">Scarlet runner bean</name>
    <name type="synonym">Phaseolus multiflorus</name>
    <dbReference type="NCBI Taxonomy" id="3886"/>
    <lineage>
        <taxon>Eukaryota</taxon>
        <taxon>Viridiplantae</taxon>
        <taxon>Streptophyta</taxon>
        <taxon>Embryophyta</taxon>
        <taxon>Tracheophyta</taxon>
        <taxon>Spermatophyta</taxon>
        <taxon>Magnoliopsida</taxon>
        <taxon>eudicotyledons</taxon>
        <taxon>Gunneridae</taxon>
        <taxon>Pentapetalae</taxon>
        <taxon>rosids</taxon>
        <taxon>fabids</taxon>
        <taxon>Fabales</taxon>
        <taxon>Fabaceae</taxon>
        <taxon>Papilionoideae</taxon>
        <taxon>50 kb inversion clade</taxon>
        <taxon>NPAAA clade</taxon>
        <taxon>indigoferoid/millettioid clade</taxon>
        <taxon>Phaseoleae</taxon>
        <taxon>Phaseolus</taxon>
    </lineage>
</organism>
<evidence type="ECO:0000313" key="2">
    <source>
        <dbReference type="Proteomes" id="UP001374584"/>
    </source>
</evidence>
<dbReference type="Proteomes" id="UP001374584">
    <property type="component" value="Unassembled WGS sequence"/>
</dbReference>
<name>A0AAN9M4D7_PHACN</name>
<reference evidence="1 2" key="1">
    <citation type="submission" date="2024-01" db="EMBL/GenBank/DDBJ databases">
        <title>The genomes of 5 underutilized Papilionoideae crops provide insights into root nodulation and disease resistanc.</title>
        <authorList>
            <person name="Jiang F."/>
        </authorList>
    </citation>
    <scope>NUCLEOTIDE SEQUENCE [LARGE SCALE GENOMIC DNA]</scope>
    <source>
        <strain evidence="1">JINMINGXINNONG_FW02</strain>
        <tissue evidence="1">Leaves</tissue>
    </source>
</reference>
<accession>A0AAN9M4D7</accession>
<proteinExistence type="predicted"/>
<protein>
    <submittedName>
        <fullName evidence="1">Uncharacterized protein</fullName>
    </submittedName>
</protein>
<gene>
    <name evidence="1" type="ORF">VNO80_22051</name>
</gene>
<comment type="caution">
    <text evidence="1">The sequence shown here is derived from an EMBL/GenBank/DDBJ whole genome shotgun (WGS) entry which is preliminary data.</text>
</comment>
<dbReference type="AlphaFoldDB" id="A0AAN9M4D7"/>
<evidence type="ECO:0000313" key="1">
    <source>
        <dbReference type="EMBL" id="KAK7347519.1"/>
    </source>
</evidence>
<sequence>MRGGPRLGGRPVIAQICNIRLHWKEITIHRQRVCYTLNKLQPVAREVHMGCPMITEACWSDERGCRHGGAIPISLVSDWLR</sequence>